<dbReference type="EMBL" id="GBXM01048324">
    <property type="protein sequence ID" value="JAH60253.1"/>
    <property type="molecule type" value="Transcribed_RNA"/>
</dbReference>
<accession>A0A0E9U5N2</accession>
<name>A0A0E9U5N2_ANGAN</name>
<reference evidence="1" key="2">
    <citation type="journal article" date="2015" name="Fish Shellfish Immunol.">
        <title>Early steps in the European eel (Anguilla anguilla)-Vibrio vulnificus interaction in the gills: Role of the RtxA13 toxin.</title>
        <authorList>
            <person name="Callol A."/>
            <person name="Pajuelo D."/>
            <person name="Ebbesson L."/>
            <person name="Teles M."/>
            <person name="MacKenzie S."/>
            <person name="Amaro C."/>
        </authorList>
    </citation>
    <scope>NUCLEOTIDE SEQUENCE</scope>
</reference>
<protein>
    <submittedName>
        <fullName evidence="1">Uncharacterized protein</fullName>
    </submittedName>
</protein>
<organism evidence="1">
    <name type="scientific">Anguilla anguilla</name>
    <name type="common">European freshwater eel</name>
    <name type="synonym">Muraena anguilla</name>
    <dbReference type="NCBI Taxonomy" id="7936"/>
    <lineage>
        <taxon>Eukaryota</taxon>
        <taxon>Metazoa</taxon>
        <taxon>Chordata</taxon>
        <taxon>Craniata</taxon>
        <taxon>Vertebrata</taxon>
        <taxon>Euteleostomi</taxon>
        <taxon>Actinopterygii</taxon>
        <taxon>Neopterygii</taxon>
        <taxon>Teleostei</taxon>
        <taxon>Anguilliformes</taxon>
        <taxon>Anguillidae</taxon>
        <taxon>Anguilla</taxon>
    </lineage>
</organism>
<evidence type="ECO:0000313" key="1">
    <source>
        <dbReference type="EMBL" id="JAH60253.1"/>
    </source>
</evidence>
<dbReference type="AlphaFoldDB" id="A0A0E9U5N2"/>
<sequence>MLKCTAKRSIKISNAFANRLQTLSLLQD</sequence>
<proteinExistence type="predicted"/>
<reference evidence="1" key="1">
    <citation type="submission" date="2014-11" db="EMBL/GenBank/DDBJ databases">
        <authorList>
            <person name="Amaro Gonzalez C."/>
        </authorList>
    </citation>
    <scope>NUCLEOTIDE SEQUENCE</scope>
</reference>